<organism evidence="4 5">
    <name type="scientific">Leptomonas seymouri</name>
    <dbReference type="NCBI Taxonomy" id="5684"/>
    <lineage>
        <taxon>Eukaryota</taxon>
        <taxon>Discoba</taxon>
        <taxon>Euglenozoa</taxon>
        <taxon>Kinetoplastea</taxon>
        <taxon>Metakinetoplastina</taxon>
        <taxon>Trypanosomatida</taxon>
        <taxon>Trypanosomatidae</taxon>
        <taxon>Leishmaniinae</taxon>
        <taxon>Leptomonas</taxon>
    </lineage>
</organism>
<keyword evidence="2 3" id="KW-0040">ANK repeat</keyword>
<proteinExistence type="predicted"/>
<evidence type="ECO:0000256" key="1">
    <source>
        <dbReference type="ARBA" id="ARBA00022737"/>
    </source>
</evidence>
<dbReference type="PROSITE" id="PS50297">
    <property type="entry name" value="ANK_REP_REGION"/>
    <property type="match status" value="1"/>
</dbReference>
<dbReference type="InterPro" id="IPR002110">
    <property type="entry name" value="Ankyrin_rpt"/>
</dbReference>
<keyword evidence="1" id="KW-0677">Repeat</keyword>
<dbReference type="Pfam" id="PF12796">
    <property type="entry name" value="Ank_2"/>
    <property type="match status" value="1"/>
</dbReference>
<dbReference type="VEuPathDB" id="TriTrypDB:Lsey_0054_0070"/>
<feature type="repeat" description="ANK" evidence="3">
    <location>
        <begin position="141"/>
        <end position="163"/>
    </location>
</feature>
<gene>
    <name evidence="4" type="ORF">ABL78_2569</name>
</gene>
<dbReference type="Gene3D" id="1.25.40.20">
    <property type="entry name" value="Ankyrin repeat-containing domain"/>
    <property type="match status" value="2"/>
</dbReference>
<name>A0A0N1I922_LEPSE</name>
<reference evidence="4 5" key="1">
    <citation type="journal article" date="2015" name="PLoS Pathog.">
        <title>Leptomonas seymouri: Adaptations to the Dixenous Life Cycle Analyzed by Genome Sequencing, Transcriptome Profiling and Co-infection with Leishmania donovani.</title>
        <authorList>
            <person name="Kraeva N."/>
            <person name="Butenko A."/>
            <person name="Hlavacova J."/>
            <person name="Kostygov A."/>
            <person name="Myskova J."/>
            <person name="Grybchuk D."/>
            <person name="Lestinova T."/>
            <person name="Votypka J."/>
            <person name="Volf P."/>
            <person name="Opperdoes F."/>
            <person name="Flegontov P."/>
            <person name="Lukes J."/>
            <person name="Yurchenko V."/>
        </authorList>
    </citation>
    <scope>NUCLEOTIDE SEQUENCE [LARGE SCALE GENOMIC DNA]</scope>
    <source>
        <strain evidence="4 5">ATCC 30220</strain>
    </source>
</reference>
<dbReference type="PROSITE" id="PS50088">
    <property type="entry name" value="ANK_REPEAT"/>
    <property type="match status" value="1"/>
</dbReference>
<evidence type="ECO:0000256" key="3">
    <source>
        <dbReference type="PROSITE-ProRule" id="PRU00023"/>
    </source>
</evidence>
<dbReference type="SMART" id="SM00248">
    <property type="entry name" value="ANK"/>
    <property type="match status" value="4"/>
</dbReference>
<keyword evidence="5" id="KW-1185">Reference proteome</keyword>
<evidence type="ECO:0000256" key="2">
    <source>
        <dbReference type="ARBA" id="ARBA00023043"/>
    </source>
</evidence>
<evidence type="ECO:0000313" key="5">
    <source>
        <dbReference type="Proteomes" id="UP000038009"/>
    </source>
</evidence>
<dbReference type="InterPro" id="IPR050889">
    <property type="entry name" value="Dendritic_Spine_Reg/Scaffold"/>
</dbReference>
<dbReference type="InterPro" id="IPR036770">
    <property type="entry name" value="Ankyrin_rpt-contain_sf"/>
</dbReference>
<dbReference type="PANTHER" id="PTHR24166">
    <property type="entry name" value="ROLLING PEBBLES, ISOFORM B"/>
    <property type="match status" value="1"/>
</dbReference>
<dbReference type="AlphaFoldDB" id="A0A0N1I922"/>
<dbReference type="OMA" id="ILHRAVW"/>
<accession>A0A0N1I922</accession>
<evidence type="ECO:0000313" key="4">
    <source>
        <dbReference type="EMBL" id="KPI88330.1"/>
    </source>
</evidence>
<protein>
    <submittedName>
        <fullName evidence="4">Uncharacterized protein</fullName>
    </submittedName>
</protein>
<comment type="caution">
    <text evidence="4">The sequence shown here is derived from an EMBL/GenBank/DDBJ whole genome shotgun (WGS) entry which is preliminary data.</text>
</comment>
<dbReference type="SUPFAM" id="SSF48403">
    <property type="entry name" value="Ankyrin repeat"/>
    <property type="match status" value="1"/>
</dbReference>
<dbReference type="OrthoDB" id="10057496at2759"/>
<dbReference type="Proteomes" id="UP000038009">
    <property type="component" value="Unassembled WGS sequence"/>
</dbReference>
<dbReference type="EMBL" id="LJSK01000054">
    <property type="protein sequence ID" value="KPI88330.1"/>
    <property type="molecule type" value="Genomic_DNA"/>
</dbReference>
<dbReference type="Pfam" id="PF13637">
    <property type="entry name" value="Ank_4"/>
    <property type="match status" value="1"/>
</dbReference>
<sequence>MLTSSFRITDLVQAVIQGNLSAVMDSVTPANVNYTDPQYRLSLVMWAVTLGRLPTAEVLISRGASLSQLDRYGFTILHRAVWSADLPMIHMLLFQTPFPASTGALSPTADSPSKSHVHWRLRELTWRPSAQRLVNAVHAPTGRTPLMLAAVRGSSDIVRFLLEACGADPFQKDRYGFAAIDLAALSGHVQMVRLFLQLTVAQNGDGCGDGAASVFPGTQRNAEDYCEVAQTLPQRQRLFALNEMLNADLAEASRVAAA</sequence>
<dbReference type="PANTHER" id="PTHR24166:SF48">
    <property type="entry name" value="PROTEIN VAPYRIN"/>
    <property type="match status" value="1"/>
</dbReference>